<accession>A0A976N372</accession>
<reference evidence="1" key="1">
    <citation type="submission" date="2022-02" db="EMBL/GenBank/DDBJ databases">
        <title>Towards deciphering the DNA virus diversity associated with rodent species in the families Cricetidae and Heteromyidae.</title>
        <authorList>
            <person name="Lund M."/>
            <person name="Larsen B.B."/>
            <person name="Gryseels S."/>
            <person name="Kraberger S."/>
            <person name="Rowsey D.M."/>
            <person name="Steger L."/>
            <person name="Yule K.M."/>
            <person name="Upham N.S."/>
            <person name="Worobey M."/>
            <person name="Van Doorslaer K."/>
            <person name="Varsani A."/>
        </authorList>
    </citation>
    <scope>NUCLEOTIDE SEQUENCE</scope>
    <source>
        <strain evidence="1">NeonRodF8_8</strain>
    </source>
</reference>
<sequence>MSVKITKSKLTWIVGLLAAILTAATAYMTSSCSAGRSTMFQADSLYIHNLNYQHQSHIDGSK</sequence>
<protein>
    <submittedName>
        <fullName evidence="1">Uncharacterized protein</fullName>
    </submittedName>
</protein>
<dbReference type="EMBL" id="OM869656">
    <property type="protein sequence ID" value="UPW41733.1"/>
    <property type="molecule type" value="Genomic_DNA"/>
</dbReference>
<dbReference type="PROSITE" id="PS51257">
    <property type="entry name" value="PROKAR_LIPOPROTEIN"/>
    <property type="match status" value="1"/>
</dbReference>
<evidence type="ECO:0000313" key="1">
    <source>
        <dbReference type="EMBL" id="UPW41733.1"/>
    </source>
</evidence>
<name>A0A976N372_9VIRU</name>
<organism evidence="1">
    <name type="scientific">Peromfec virus RodF8_8</name>
    <dbReference type="NCBI Taxonomy" id="2929389"/>
    <lineage>
        <taxon>Viruses</taxon>
        <taxon>Monodnaviria</taxon>
        <taxon>Sangervirae</taxon>
        <taxon>Phixviricota</taxon>
        <taxon>Malgrandaviricetes</taxon>
        <taxon>Petitvirales</taxon>
        <taxon>Microviridae</taxon>
    </lineage>
</organism>
<proteinExistence type="predicted"/>